<name>A0A5D0MIN7_FLESI</name>
<dbReference type="EMBL" id="VSIV01000127">
    <property type="protein sequence ID" value="TYB33584.1"/>
    <property type="molecule type" value="Genomic_DNA"/>
</dbReference>
<dbReference type="Proteomes" id="UP000323337">
    <property type="component" value="Unassembled WGS sequence"/>
</dbReference>
<proteinExistence type="predicted"/>
<accession>A0A5D0MIN7</accession>
<dbReference type="AlphaFoldDB" id="A0A5D0MIN7"/>
<comment type="caution">
    <text evidence="1">The sequence shown here is derived from an EMBL/GenBank/DDBJ whole genome shotgun (WGS) entry which is preliminary data.</text>
</comment>
<evidence type="ECO:0000313" key="2">
    <source>
        <dbReference type="Proteomes" id="UP000323337"/>
    </source>
</evidence>
<protein>
    <submittedName>
        <fullName evidence="1">Uncharacterized protein</fullName>
    </submittedName>
</protein>
<reference evidence="1 2" key="1">
    <citation type="submission" date="2019-08" db="EMBL/GenBank/DDBJ databases">
        <title>Genomic characterization of a novel candidate phylum (ARYD3) from a high temperature, high salinity tertiary oil reservoir in north central Oklahoma, USA.</title>
        <authorList>
            <person name="Youssef N.H."/>
            <person name="Yadav A."/>
            <person name="Elshahed M.S."/>
        </authorList>
    </citation>
    <scope>NUCLEOTIDE SEQUENCE [LARGE SCALE GENOMIC DNA]</scope>
    <source>
        <strain evidence="1">ARYD1</strain>
    </source>
</reference>
<sequence length="201" mass="23682">MDQLTKYIVALTNLYGIVDKDKVVEIYNSQNEDQISTEDVEKFTMKPLKDVIASESVGVHKGYFAHEMILEFDEFDMLLGKKAGKPYYVPDKEKLLKYTNEFYFEKNEQFKELVNYVKDEFFEGDIRDAEDFCAEIQLICQDGFDLKTVMHNFERMDIVFEGPEQVDKVMQLVRDLANNTRMRENNGFTPREVLRKFESKS</sequence>
<dbReference type="RefSeq" id="WP_303700936.1">
    <property type="nucleotide sequence ID" value="NZ_VSIV01000127.1"/>
</dbReference>
<gene>
    <name evidence="1" type="ORF">FXF49_05630</name>
</gene>
<evidence type="ECO:0000313" key="1">
    <source>
        <dbReference type="EMBL" id="TYB33584.1"/>
    </source>
</evidence>
<organism evidence="1 2">
    <name type="scientific">Flexistipes sinusarabici</name>
    <dbReference type="NCBI Taxonomy" id="2352"/>
    <lineage>
        <taxon>Bacteria</taxon>
        <taxon>Pseudomonadati</taxon>
        <taxon>Deferribacterota</taxon>
        <taxon>Deferribacteres</taxon>
        <taxon>Deferribacterales</taxon>
        <taxon>Flexistipitaceae</taxon>
        <taxon>Flexistipes</taxon>
    </lineage>
</organism>